<dbReference type="InterPro" id="IPR034660">
    <property type="entry name" value="DinB/YfiT-like"/>
</dbReference>
<evidence type="ECO:0000313" key="1">
    <source>
        <dbReference type="EMBL" id="KAB8192434.1"/>
    </source>
</evidence>
<dbReference type="EMBL" id="VDLX02000010">
    <property type="protein sequence ID" value="KAB8192434.1"/>
    <property type="molecule type" value="Genomic_DNA"/>
</dbReference>
<dbReference type="Proteomes" id="UP000312512">
    <property type="component" value="Unassembled WGS sequence"/>
</dbReference>
<gene>
    <name evidence="1" type="ORF">FH608_026705</name>
</gene>
<protein>
    <submittedName>
        <fullName evidence="1">Uncharacterized protein</fullName>
    </submittedName>
</protein>
<dbReference type="OrthoDB" id="4453346at2"/>
<comment type="caution">
    <text evidence="1">The sequence shown here is derived from an EMBL/GenBank/DDBJ whole genome shotgun (WGS) entry which is preliminary data.</text>
</comment>
<reference evidence="1 2" key="1">
    <citation type="submission" date="2019-10" db="EMBL/GenBank/DDBJ databases">
        <title>Nonomuraea sp. nov., isolated from Phyllanthus amarus.</title>
        <authorList>
            <person name="Klykleung N."/>
            <person name="Tanasupawat S."/>
        </authorList>
    </citation>
    <scope>NUCLEOTIDE SEQUENCE [LARGE SCALE GENOMIC DNA]</scope>
    <source>
        <strain evidence="1 2">PA1-10</strain>
    </source>
</reference>
<keyword evidence="2" id="KW-1185">Reference proteome</keyword>
<organism evidence="1 2">
    <name type="scientific">Nonomuraea phyllanthi</name>
    <dbReference type="NCBI Taxonomy" id="2219224"/>
    <lineage>
        <taxon>Bacteria</taxon>
        <taxon>Bacillati</taxon>
        <taxon>Actinomycetota</taxon>
        <taxon>Actinomycetes</taxon>
        <taxon>Streptosporangiales</taxon>
        <taxon>Streptosporangiaceae</taxon>
        <taxon>Nonomuraea</taxon>
    </lineage>
</organism>
<proteinExistence type="predicted"/>
<name>A0A5C4W958_9ACTN</name>
<sequence length="216" mass="22740">MTDAVTDPETGPVTADDLDEAVRLAIGTLRHAPAGGWDERAGSLEWTCWETVEHLADDLFAYAAQLGLDIPPLDGYVPFALDKRSPDGPGNTIHADPGAGPAGLLQVLQSCGALLSAMVRTAPADARAHHGFGAADAEGSAAMGIVETLVHTHDLAEGLGLAWAPPAGICARVLARLFPDAPLDTDPWTTLLWATGRADLPGRPRLTAWRWYSAPR</sequence>
<dbReference type="AlphaFoldDB" id="A0A5C4W958"/>
<accession>A0A5C4W958</accession>
<evidence type="ECO:0000313" key="2">
    <source>
        <dbReference type="Proteomes" id="UP000312512"/>
    </source>
</evidence>
<dbReference type="SUPFAM" id="SSF109854">
    <property type="entry name" value="DinB/YfiT-like putative metalloenzymes"/>
    <property type="match status" value="1"/>
</dbReference>